<dbReference type="InterPro" id="IPR000172">
    <property type="entry name" value="GMC_OxRdtase_N"/>
</dbReference>
<dbReference type="GO" id="GO:0044550">
    <property type="term" value="P:secondary metabolite biosynthetic process"/>
    <property type="evidence" value="ECO:0007669"/>
    <property type="project" value="TreeGrafter"/>
</dbReference>
<organism evidence="5 6">
    <name type="scientific">Aureobasidium pullulans</name>
    <name type="common">Black yeast</name>
    <name type="synonym">Pullularia pullulans</name>
    <dbReference type="NCBI Taxonomy" id="5580"/>
    <lineage>
        <taxon>Eukaryota</taxon>
        <taxon>Fungi</taxon>
        <taxon>Dikarya</taxon>
        <taxon>Ascomycota</taxon>
        <taxon>Pezizomycotina</taxon>
        <taxon>Dothideomycetes</taxon>
        <taxon>Dothideomycetidae</taxon>
        <taxon>Dothideales</taxon>
        <taxon>Saccotheciaceae</taxon>
        <taxon>Aureobasidium</taxon>
    </lineage>
</organism>
<evidence type="ECO:0000313" key="6">
    <source>
        <dbReference type="Proteomes" id="UP000308724"/>
    </source>
</evidence>
<dbReference type="GO" id="GO:0016614">
    <property type="term" value="F:oxidoreductase activity, acting on CH-OH group of donors"/>
    <property type="evidence" value="ECO:0007669"/>
    <property type="project" value="InterPro"/>
</dbReference>
<protein>
    <recommendedName>
        <fullName evidence="4">Glucose-methanol-choline oxidoreductase N-terminal domain-containing protein</fullName>
    </recommendedName>
</protein>
<comment type="similarity">
    <text evidence="1">Belongs to the GMC oxidoreductase family.</text>
</comment>
<dbReference type="AlphaFoldDB" id="A0A4T0BLU9"/>
<dbReference type="GO" id="GO:0050660">
    <property type="term" value="F:flavin adenine dinucleotide binding"/>
    <property type="evidence" value="ECO:0007669"/>
    <property type="project" value="InterPro"/>
</dbReference>
<name>A0A4T0BLU9_AURPU</name>
<dbReference type="Pfam" id="PF00732">
    <property type="entry name" value="GMC_oxred_N"/>
    <property type="match status" value="2"/>
</dbReference>
<evidence type="ECO:0000256" key="1">
    <source>
        <dbReference type="ARBA" id="ARBA00010790"/>
    </source>
</evidence>
<comment type="caution">
    <text evidence="5">The sequence shown here is derived from an EMBL/GenBank/DDBJ whole genome shotgun (WGS) entry which is preliminary data.</text>
</comment>
<dbReference type="InterPro" id="IPR012132">
    <property type="entry name" value="GMC_OxRdtase"/>
</dbReference>
<dbReference type="PANTHER" id="PTHR11552:SF115">
    <property type="entry name" value="DEHYDROGENASE XPTC-RELATED"/>
    <property type="match status" value="1"/>
</dbReference>
<dbReference type="SUPFAM" id="SSF51905">
    <property type="entry name" value="FAD/NAD(P)-binding domain"/>
    <property type="match status" value="1"/>
</dbReference>
<gene>
    <name evidence="5" type="ORF">D6C78_06100</name>
</gene>
<evidence type="ECO:0000313" key="5">
    <source>
        <dbReference type="EMBL" id="TIA35531.1"/>
    </source>
</evidence>
<evidence type="ECO:0000256" key="3">
    <source>
        <dbReference type="SAM" id="SignalP"/>
    </source>
</evidence>
<sequence length="1032" mass="113300">MACIFENMNLSIVFLLYILHATQSLPLNSPLLDSYDYIGEKSFSYRVSANMQLTDTVVGGGPSGLTVANRLSEDATVNVLLLEAGPADNHQPWIQIPFFAGQGVGSSLDWNLLTAPQTYLDGRSRALPQGRVLGGGTNRGGIGDYDDWVTLGNPGWSFWDLMPYFCKSETFTPHPQSEIANAVGINQNPLVHGNKGPVNVSFSSHIYNETVNFFSALNELQMPVSYDPNDGATAGASFLPLALNPANQTRCDARSAYFEPYAMRPNLWVSTNQHVTRILFEGGSGNPNTTTPTPGDSSVGRGSSFSRPDGLFSNITQNGIASRRRMFRPVYRILDSLKQRLGMRKRQPTNTPVTSVGTLLRANGVEFASAASELRRNITAVREIIVAAGALHTPQVLKLSGLGPENELQSLQIPVLIDLPGVGMNLQDHALVGVFYPYQKPTSLTSVQIASNYSLMSQFGATYQANRTGPWTSGPPDGNAFPALSVLTNRSFSIITKAQTQKAIDYLPPDVHQNVIAGFEAQRQLLIKALQDPKRAAYELLNFNYGAFSNVNMRPFSRSTVKLSSSRPFDPPLIDPRYGSNPVDLEVLLASIVYNRQVLGTTSMKLLEPLQLNPRPNATDQEILQFIKANIQTEFHPSGTCAMLPLDLGGVVDPQLLVYGTQNLRIVDASIMPVIPASHLQAVVYGVAEKLLTIRQAADIIKNATSRASSAIQPPAPSSAQTRNIISIAIIFNFTTATTTTSPTANLDVVTSQAINNFSDASAPICSHPVTREPNIVFGLFKCILQPCVVVHMHMYVCMHLCADMYLRGDTGTSFISVDHHCYTTISAATSAALTQRWFGRYDLPTFVDVVLPTSTSNNGFRASSAIFCGSLTKSDLHICTDFIFITKHKLHALLLLVNAKHEFSAFLVFFFNVVFRSCFVIDLCPFRVFVIQAFFNLAVEALISVIQLYRQIHVEHRKSIDLELDLYKPVDDSIIPLFFFSSSHDAFAQHVVGDDVSTRRLPMNHKYDDADVTQLSHCADFLTPIRLMRLG</sequence>
<dbReference type="InterPro" id="IPR007867">
    <property type="entry name" value="GMC_OxRtase_C"/>
</dbReference>
<accession>A0A4T0BLU9</accession>
<dbReference type="EMBL" id="QZBZ01000128">
    <property type="protein sequence ID" value="TIA35531.1"/>
    <property type="molecule type" value="Genomic_DNA"/>
</dbReference>
<dbReference type="InterPro" id="IPR036188">
    <property type="entry name" value="FAD/NAD-bd_sf"/>
</dbReference>
<reference evidence="5 6" key="1">
    <citation type="submission" date="2018-10" db="EMBL/GenBank/DDBJ databases">
        <title>Fifty Aureobasidium pullulans genomes reveal a recombining polyextremotolerant generalist.</title>
        <authorList>
            <person name="Gostincar C."/>
            <person name="Turk M."/>
            <person name="Zajc J."/>
            <person name="Gunde-Cimerman N."/>
        </authorList>
    </citation>
    <scope>NUCLEOTIDE SEQUENCE [LARGE SCALE GENOMIC DNA]</scope>
    <source>
        <strain evidence="5 6">EXF-1645</strain>
    </source>
</reference>
<evidence type="ECO:0000259" key="4">
    <source>
        <dbReference type="PROSITE" id="PS00624"/>
    </source>
</evidence>
<dbReference type="PANTHER" id="PTHR11552">
    <property type="entry name" value="GLUCOSE-METHANOL-CHOLINE GMC OXIDOREDUCTASE"/>
    <property type="match status" value="1"/>
</dbReference>
<evidence type="ECO:0000256" key="2">
    <source>
        <dbReference type="SAM" id="MobiDB-lite"/>
    </source>
</evidence>
<feature type="region of interest" description="Disordered" evidence="2">
    <location>
        <begin position="280"/>
        <end position="311"/>
    </location>
</feature>
<feature type="compositionally biased region" description="Low complexity" evidence="2">
    <location>
        <begin position="286"/>
        <end position="298"/>
    </location>
</feature>
<keyword evidence="3" id="KW-0732">Signal</keyword>
<dbReference type="Gene3D" id="3.50.50.60">
    <property type="entry name" value="FAD/NAD(P)-binding domain"/>
    <property type="match status" value="2"/>
</dbReference>
<feature type="chain" id="PRO_5020424520" description="Glucose-methanol-choline oxidoreductase N-terminal domain-containing protein" evidence="3">
    <location>
        <begin position="25"/>
        <end position="1032"/>
    </location>
</feature>
<dbReference type="SUPFAM" id="SSF54373">
    <property type="entry name" value="FAD-linked reductases, C-terminal domain"/>
    <property type="match status" value="1"/>
</dbReference>
<dbReference type="Gene3D" id="3.30.560.10">
    <property type="entry name" value="Glucose Oxidase, domain 3"/>
    <property type="match status" value="2"/>
</dbReference>
<dbReference type="Pfam" id="PF05199">
    <property type="entry name" value="GMC_oxred_C"/>
    <property type="match status" value="1"/>
</dbReference>
<dbReference type="PROSITE" id="PS00624">
    <property type="entry name" value="GMC_OXRED_2"/>
    <property type="match status" value="1"/>
</dbReference>
<dbReference type="Proteomes" id="UP000308724">
    <property type="component" value="Unassembled WGS sequence"/>
</dbReference>
<proteinExistence type="inferred from homology"/>
<feature type="domain" description="Glucose-methanol-choline oxidoreductase N-terminal" evidence="4">
    <location>
        <begin position="389"/>
        <end position="403"/>
    </location>
</feature>
<feature type="signal peptide" evidence="3">
    <location>
        <begin position="1"/>
        <end position="24"/>
    </location>
</feature>